<sequence>MNKKIIVLVGPTAVGKTALSIDIAKKYDLEVISGDSMQIYKGMDIGTGKITESEMDGVNHYMIDVITPEEIYSVAEFQRDVKSLIDESYAKGKIPFIVGGTGFYIQALLYEFEFDKDNETDTDIKYDALVIGLNRDRAKLYEAINARVEEMFEAGLENEVKKLFDNYTFGLTASGAIGYKEFIPYFEGSLTLEEVKENIQKNSRNYAKRQLTYFRNKLPVIWFDTDEDRKEDVFKTIDQFLEKNI</sequence>
<evidence type="ECO:0000256" key="6">
    <source>
        <dbReference type="ARBA" id="ARBA00022741"/>
    </source>
</evidence>
<dbReference type="InterPro" id="IPR039657">
    <property type="entry name" value="Dimethylallyltransferase"/>
</dbReference>
<dbReference type="Proteomes" id="UP000521032">
    <property type="component" value="Unassembled WGS sequence"/>
</dbReference>
<keyword evidence="6 10" id="KW-0547">Nucleotide-binding</keyword>
<evidence type="ECO:0000256" key="2">
    <source>
        <dbReference type="ARBA" id="ARBA00003213"/>
    </source>
</evidence>
<dbReference type="FunFam" id="3.40.50.300:FF:000348">
    <property type="entry name" value="tRNA dimethylallyltransferase"/>
    <property type="match status" value="1"/>
</dbReference>
<protein>
    <recommendedName>
        <fullName evidence="10">tRNA dimethylallyltransferase</fullName>
        <ecNumber evidence="10">2.5.1.75</ecNumber>
    </recommendedName>
    <alternativeName>
        <fullName evidence="10">Dimethylallyl diphosphate:tRNA dimethylallyltransferase</fullName>
        <shortName evidence="10">DMAPP:tRNA dimethylallyltransferase</shortName>
        <shortName evidence="10">DMATase</shortName>
    </alternativeName>
    <alternativeName>
        <fullName evidence="10">Isopentenyl-diphosphate:tRNA isopentenyltransferase</fullName>
        <shortName evidence="10">IPP transferase</shortName>
        <shortName evidence="10">IPPT</shortName>
        <shortName evidence="10">IPTase</shortName>
    </alternativeName>
</protein>
<feature type="binding site" evidence="10">
    <location>
        <begin position="10"/>
        <end position="17"/>
    </location>
    <ligand>
        <name>ATP</name>
        <dbReference type="ChEBI" id="CHEBI:30616"/>
    </ligand>
</feature>
<evidence type="ECO:0000256" key="8">
    <source>
        <dbReference type="ARBA" id="ARBA00022842"/>
    </source>
</evidence>
<dbReference type="InterPro" id="IPR018022">
    <property type="entry name" value="IPT"/>
</dbReference>
<name>A0A6V7RGD9_9BACL</name>
<dbReference type="Gene3D" id="3.40.50.300">
    <property type="entry name" value="P-loop containing nucleotide triphosphate hydrolases"/>
    <property type="match status" value="1"/>
</dbReference>
<dbReference type="GO" id="GO:0006400">
    <property type="term" value="P:tRNA modification"/>
    <property type="evidence" value="ECO:0007669"/>
    <property type="project" value="TreeGrafter"/>
</dbReference>
<comment type="function">
    <text evidence="2 10">Catalyzes the transfer of a dimethylallyl group onto the adenine at position 37 in tRNAs that read codons beginning with uridine, leading to the formation of N6-(dimethylallyl)adenosine (i(6)A).</text>
</comment>
<dbReference type="InterPro" id="IPR027417">
    <property type="entry name" value="P-loop_NTPase"/>
</dbReference>
<dbReference type="PANTHER" id="PTHR11088:SF60">
    <property type="entry name" value="TRNA DIMETHYLALLYLTRANSFERASE"/>
    <property type="match status" value="1"/>
</dbReference>
<evidence type="ECO:0000313" key="11">
    <source>
        <dbReference type="EMBL" id="CAD2076306.1"/>
    </source>
</evidence>
<feature type="region of interest" description="Interaction with substrate tRNA" evidence="10">
    <location>
        <begin position="35"/>
        <end position="38"/>
    </location>
</feature>
<dbReference type="Pfam" id="PF01715">
    <property type="entry name" value="IPPT"/>
    <property type="match status" value="2"/>
</dbReference>
<keyword evidence="4 10" id="KW-0808">Transferase</keyword>
<comment type="catalytic activity">
    <reaction evidence="9 10">
        <text>adenosine(37) in tRNA + dimethylallyl diphosphate = N(6)-dimethylallyladenosine(37) in tRNA + diphosphate</text>
        <dbReference type="Rhea" id="RHEA:26482"/>
        <dbReference type="Rhea" id="RHEA-COMP:10162"/>
        <dbReference type="Rhea" id="RHEA-COMP:10375"/>
        <dbReference type="ChEBI" id="CHEBI:33019"/>
        <dbReference type="ChEBI" id="CHEBI:57623"/>
        <dbReference type="ChEBI" id="CHEBI:74411"/>
        <dbReference type="ChEBI" id="CHEBI:74415"/>
        <dbReference type="EC" id="2.5.1.75"/>
    </reaction>
</comment>
<evidence type="ECO:0000256" key="1">
    <source>
        <dbReference type="ARBA" id="ARBA00001946"/>
    </source>
</evidence>
<proteinExistence type="inferred from homology"/>
<comment type="subunit">
    <text evidence="10">Monomer.</text>
</comment>
<accession>A0A6V7RGD9</accession>
<dbReference type="EMBL" id="CAJEWE010000010">
    <property type="protein sequence ID" value="CAD2076306.1"/>
    <property type="molecule type" value="Genomic_DNA"/>
</dbReference>
<dbReference type="GO" id="GO:0052381">
    <property type="term" value="F:tRNA dimethylallyltransferase activity"/>
    <property type="evidence" value="ECO:0007669"/>
    <property type="project" value="UniProtKB-UniRule"/>
</dbReference>
<comment type="similarity">
    <text evidence="3 10">Belongs to the IPP transferase family.</text>
</comment>
<comment type="caution">
    <text evidence="11">The sequence shown here is derived from an EMBL/GenBank/DDBJ whole genome shotgun (WGS) entry which is preliminary data.</text>
</comment>
<evidence type="ECO:0000256" key="7">
    <source>
        <dbReference type="ARBA" id="ARBA00022840"/>
    </source>
</evidence>
<comment type="caution">
    <text evidence="10">Lacks conserved residue(s) required for the propagation of feature annotation.</text>
</comment>
<keyword evidence="5 10" id="KW-0819">tRNA processing</keyword>
<reference evidence="11 12" key="1">
    <citation type="submission" date="2020-07" db="EMBL/GenBank/DDBJ databases">
        <authorList>
            <person name="Criscuolo A."/>
        </authorList>
    </citation>
    <scope>NUCLEOTIDE SEQUENCE [LARGE SCALE GENOMIC DNA]</scope>
    <source>
        <strain evidence="12">CIP 111030</strain>
    </source>
</reference>
<feature type="site" description="Interaction with substrate tRNA" evidence="10">
    <location>
        <position position="101"/>
    </location>
</feature>
<dbReference type="RefSeq" id="WP_308808168.1">
    <property type="nucleotide sequence ID" value="NZ_BMDB01000001.1"/>
</dbReference>
<evidence type="ECO:0000256" key="5">
    <source>
        <dbReference type="ARBA" id="ARBA00022694"/>
    </source>
</evidence>
<dbReference type="PANTHER" id="PTHR11088">
    <property type="entry name" value="TRNA DIMETHYLALLYLTRANSFERASE"/>
    <property type="match status" value="1"/>
</dbReference>
<evidence type="ECO:0000256" key="10">
    <source>
        <dbReference type="HAMAP-Rule" id="MF_00185"/>
    </source>
</evidence>
<keyword evidence="12" id="KW-1185">Reference proteome</keyword>
<dbReference type="HAMAP" id="MF_00185">
    <property type="entry name" value="IPP_trans"/>
    <property type="match status" value="1"/>
</dbReference>
<dbReference type="GO" id="GO:0005524">
    <property type="term" value="F:ATP binding"/>
    <property type="evidence" value="ECO:0007669"/>
    <property type="project" value="UniProtKB-UniRule"/>
</dbReference>
<comment type="cofactor">
    <cofactor evidence="1 10">
        <name>Mg(2+)</name>
        <dbReference type="ChEBI" id="CHEBI:18420"/>
    </cofactor>
</comment>
<dbReference type="AlphaFoldDB" id="A0A6V7RGD9"/>
<keyword evidence="8 10" id="KW-0460">Magnesium</keyword>
<organism evidence="11 12">
    <name type="scientific">Phocicoccus schoeneichii</name>
    <dbReference type="NCBI Taxonomy" id="1812261"/>
    <lineage>
        <taxon>Bacteria</taxon>
        <taxon>Bacillati</taxon>
        <taxon>Bacillota</taxon>
        <taxon>Bacilli</taxon>
        <taxon>Bacillales</taxon>
        <taxon>Salinicoccaceae</taxon>
        <taxon>Phocicoccus</taxon>
    </lineage>
</organism>
<feature type="binding site" evidence="10">
    <location>
        <begin position="12"/>
        <end position="17"/>
    </location>
    <ligand>
        <name>substrate</name>
    </ligand>
</feature>
<dbReference type="EC" id="2.5.1.75" evidence="10"/>
<gene>
    <name evidence="10 11" type="primary">miaA</name>
    <name evidence="11" type="ORF">JEOSCH030_01042</name>
</gene>
<dbReference type="SUPFAM" id="SSF52540">
    <property type="entry name" value="P-loop containing nucleoside triphosphate hydrolases"/>
    <property type="match status" value="2"/>
</dbReference>
<keyword evidence="7 10" id="KW-0067">ATP-binding</keyword>
<evidence type="ECO:0000256" key="9">
    <source>
        <dbReference type="ARBA" id="ARBA00049563"/>
    </source>
</evidence>
<evidence type="ECO:0000256" key="3">
    <source>
        <dbReference type="ARBA" id="ARBA00005842"/>
    </source>
</evidence>
<evidence type="ECO:0000313" key="12">
    <source>
        <dbReference type="Proteomes" id="UP000521032"/>
    </source>
</evidence>
<evidence type="ECO:0000256" key="4">
    <source>
        <dbReference type="ARBA" id="ARBA00022679"/>
    </source>
</evidence>